<dbReference type="InterPro" id="IPR050517">
    <property type="entry name" value="DDR_Repair_Kinase"/>
</dbReference>
<dbReference type="GO" id="GO:0004674">
    <property type="term" value="F:protein serine/threonine kinase activity"/>
    <property type="evidence" value="ECO:0007669"/>
    <property type="project" value="UniProtKB-KW"/>
</dbReference>
<reference evidence="8" key="1">
    <citation type="journal article" date="2023" name="Plant J.">
        <title>Genome sequences and population genomics provide insights into the demographic history, inbreeding, and mutation load of two 'living fossil' tree species of Dipteronia.</title>
        <authorList>
            <person name="Feng Y."/>
            <person name="Comes H.P."/>
            <person name="Chen J."/>
            <person name="Zhu S."/>
            <person name="Lu R."/>
            <person name="Zhang X."/>
            <person name="Li P."/>
            <person name="Qiu J."/>
            <person name="Olsen K.M."/>
            <person name="Qiu Y."/>
        </authorList>
    </citation>
    <scope>NUCLEOTIDE SEQUENCE</scope>
    <source>
        <strain evidence="8">NBL</strain>
    </source>
</reference>
<dbReference type="GO" id="GO:0000077">
    <property type="term" value="P:DNA damage checkpoint signaling"/>
    <property type="evidence" value="ECO:0007669"/>
    <property type="project" value="TreeGrafter"/>
</dbReference>
<keyword evidence="5" id="KW-0539">Nucleus</keyword>
<feature type="domain" description="FAT" evidence="7">
    <location>
        <begin position="1"/>
        <end position="270"/>
    </location>
</feature>
<evidence type="ECO:0000259" key="7">
    <source>
        <dbReference type="PROSITE" id="PS51189"/>
    </source>
</evidence>
<dbReference type="GO" id="GO:0005634">
    <property type="term" value="C:nucleus"/>
    <property type="evidence" value="ECO:0007669"/>
    <property type="project" value="UniProtKB-SubCell"/>
</dbReference>
<keyword evidence="3" id="KW-0723">Serine/threonine-protein kinase</keyword>
<evidence type="ECO:0000256" key="5">
    <source>
        <dbReference type="ARBA" id="ARBA00023242"/>
    </source>
</evidence>
<dbReference type="PANTHER" id="PTHR11139:SF69">
    <property type="entry name" value="SERINE_THREONINE-PROTEIN KINASE ATR"/>
    <property type="match status" value="1"/>
</dbReference>
<dbReference type="Proteomes" id="UP001281410">
    <property type="component" value="Unassembled WGS sequence"/>
</dbReference>
<dbReference type="GO" id="GO:0005694">
    <property type="term" value="C:chromosome"/>
    <property type="evidence" value="ECO:0007669"/>
    <property type="project" value="TreeGrafter"/>
</dbReference>
<keyword evidence="4" id="KW-0227">DNA damage</keyword>
<feature type="domain" description="PI3K/PI4K catalytic" evidence="6">
    <location>
        <begin position="356"/>
        <end position="392"/>
    </location>
</feature>
<comment type="subcellular location">
    <subcellularLocation>
        <location evidence="1">Nucleus</location>
    </subcellularLocation>
</comment>
<dbReference type="PROSITE" id="PS51189">
    <property type="entry name" value="FAT"/>
    <property type="match status" value="1"/>
</dbReference>
<name>A0AAE0DW59_9ROSI</name>
<evidence type="ECO:0000259" key="6">
    <source>
        <dbReference type="PROSITE" id="PS50290"/>
    </source>
</evidence>
<dbReference type="GO" id="GO:0006281">
    <property type="term" value="P:DNA repair"/>
    <property type="evidence" value="ECO:0007669"/>
    <property type="project" value="TreeGrafter"/>
</dbReference>
<comment type="similarity">
    <text evidence="2">Belongs to the PI3/PI4-kinase family. ATM subfamily.</text>
</comment>
<sequence length="392" mass="44106">MAGHYETANRAILESQASGAPNVHVEKAKLLWSTKRSDGANAELQQCLLNMPVDVVGSATISSISSLSLVPLKLPPILCYTQALNEERDIARTLLYSRVRELQPTWEKGYLYMAKYCDEVLVDARKHQEDNSELRSRVMQSTSAIVASSNSNTEKRWCNLPDVLSFYAKGLHRGHKNLFHALPRLLTLWFDFGSLYQRRGHFPNKDLKNINGEVMNIIRGCLKDFPIYQWLTVLPQLVSRICHQNEEIVNSVLCQYPQQGLWIMAAVSKSTVPSRREAAAEIIQAARKWFSQGQPKSRTINISTEFSALKRMMPLGIIMPTQQSLTVRLPMYVANLPESLSSNIFSASYLPTISGIVDEAEILSSLQRPKKVVLLGNDGIEHPLLCKPKDDL</sequence>
<comment type="caution">
    <text evidence="8">The sequence shown here is derived from an EMBL/GenBank/DDBJ whole genome shotgun (WGS) entry which is preliminary data.</text>
</comment>
<evidence type="ECO:0000256" key="2">
    <source>
        <dbReference type="ARBA" id="ARBA00010769"/>
    </source>
</evidence>
<protein>
    <recommendedName>
        <fullName evidence="10">FAT domain-containing protein</fullName>
    </recommendedName>
</protein>
<dbReference type="Gene3D" id="3.30.1010.10">
    <property type="entry name" value="Phosphatidylinositol 3-kinase Catalytic Subunit, Chain A, domain 4"/>
    <property type="match status" value="1"/>
</dbReference>
<evidence type="ECO:0000256" key="3">
    <source>
        <dbReference type="ARBA" id="ARBA00022527"/>
    </source>
</evidence>
<dbReference type="PROSITE" id="PS50290">
    <property type="entry name" value="PI3_4_KINASE_3"/>
    <property type="match status" value="1"/>
</dbReference>
<proteinExistence type="inferred from homology"/>
<evidence type="ECO:0000256" key="1">
    <source>
        <dbReference type="ARBA" id="ARBA00004123"/>
    </source>
</evidence>
<keyword evidence="3" id="KW-0808">Transferase</keyword>
<accession>A0AAE0DW59</accession>
<keyword evidence="9" id="KW-1185">Reference proteome</keyword>
<dbReference type="InterPro" id="IPR000403">
    <property type="entry name" value="PI3/4_kinase_cat_dom"/>
</dbReference>
<organism evidence="8 9">
    <name type="scientific">Dipteronia sinensis</name>
    <dbReference type="NCBI Taxonomy" id="43782"/>
    <lineage>
        <taxon>Eukaryota</taxon>
        <taxon>Viridiplantae</taxon>
        <taxon>Streptophyta</taxon>
        <taxon>Embryophyta</taxon>
        <taxon>Tracheophyta</taxon>
        <taxon>Spermatophyta</taxon>
        <taxon>Magnoliopsida</taxon>
        <taxon>eudicotyledons</taxon>
        <taxon>Gunneridae</taxon>
        <taxon>Pentapetalae</taxon>
        <taxon>rosids</taxon>
        <taxon>malvids</taxon>
        <taxon>Sapindales</taxon>
        <taxon>Sapindaceae</taxon>
        <taxon>Hippocastanoideae</taxon>
        <taxon>Acereae</taxon>
        <taxon>Dipteronia</taxon>
    </lineage>
</organism>
<gene>
    <name evidence="8" type="ORF">Dsin_024720</name>
</gene>
<keyword evidence="3" id="KW-0418">Kinase</keyword>
<evidence type="ECO:0008006" key="10">
    <source>
        <dbReference type="Google" id="ProtNLM"/>
    </source>
</evidence>
<dbReference type="InterPro" id="IPR014009">
    <property type="entry name" value="PIK_FAT"/>
</dbReference>
<dbReference type="GO" id="GO:0000723">
    <property type="term" value="P:telomere maintenance"/>
    <property type="evidence" value="ECO:0007669"/>
    <property type="project" value="TreeGrafter"/>
</dbReference>
<evidence type="ECO:0000313" key="8">
    <source>
        <dbReference type="EMBL" id="KAK3193410.1"/>
    </source>
</evidence>
<dbReference type="Pfam" id="PF23593">
    <property type="entry name" value="HEAT_ATR"/>
    <property type="match status" value="1"/>
</dbReference>
<dbReference type="PANTHER" id="PTHR11139">
    <property type="entry name" value="ATAXIA TELANGIECTASIA MUTATED ATM -RELATED"/>
    <property type="match status" value="1"/>
</dbReference>
<evidence type="ECO:0000256" key="4">
    <source>
        <dbReference type="ARBA" id="ARBA00022763"/>
    </source>
</evidence>
<evidence type="ECO:0000313" key="9">
    <source>
        <dbReference type="Proteomes" id="UP001281410"/>
    </source>
</evidence>
<dbReference type="AlphaFoldDB" id="A0AAE0DW59"/>
<dbReference type="EMBL" id="JANJYJ010000008">
    <property type="protein sequence ID" value="KAK3193410.1"/>
    <property type="molecule type" value="Genomic_DNA"/>
</dbReference>
<dbReference type="InterPro" id="IPR003151">
    <property type="entry name" value="PIK-rel_kinase_FAT"/>
</dbReference>
<dbReference type="InterPro" id="IPR057564">
    <property type="entry name" value="HEAT_ATR"/>
</dbReference>
<dbReference type="Pfam" id="PF02259">
    <property type="entry name" value="FAT"/>
    <property type="match status" value="1"/>
</dbReference>